<dbReference type="InterPro" id="IPR016181">
    <property type="entry name" value="Acyl_CoA_acyltransferase"/>
</dbReference>
<dbReference type="InterPro" id="IPR000182">
    <property type="entry name" value="GNAT_dom"/>
</dbReference>
<dbReference type="Proteomes" id="UP000278962">
    <property type="component" value="Unassembled WGS sequence"/>
</dbReference>
<accession>A0A660LEZ4</accession>
<gene>
    <name evidence="2" type="ORF">C8N24_3559</name>
</gene>
<name>A0A660LEZ4_9ACTN</name>
<reference evidence="2 3" key="1">
    <citation type="submission" date="2018-10" db="EMBL/GenBank/DDBJ databases">
        <title>Genomic Encyclopedia of Archaeal and Bacterial Type Strains, Phase II (KMG-II): from individual species to whole genera.</title>
        <authorList>
            <person name="Goeker M."/>
        </authorList>
    </citation>
    <scope>NUCLEOTIDE SEQUENCE [LARGE SCALE GENOMIC DNA]</scope>
    <source>
        <strain evidence="2 3">DSM 14954</strain>
    </source>
</reference>
<keyword evidence="3" id="KW-1185">Reference proteome</keyword>
<sequence length="181" mass="20165">MPSLPIPEGLAREDVVLRRLRTRDAGPFAAAFREDPTLGVLIGADEDPTENGVRRFIARQPGLRARGEFLGLAVTDTSRRPFLGHVMLHTIAWRHKRAEVGYWLVPAARGHRVGHTAVSLLVDWAFATLELDRIEITTTPDNAPARALAHSLGFEQEGVMVSRNLERGRRVDVVLLARLRK</sequence>
<dbReference type="Pfam" id="PF13302">
    <property type="entry name" value="Acetyltransf_3"/>
    <property type="match status" value="1"/>
</dbReference>
<comment type="caution">
    <text evidence="2">The sequence shown here is derived from an EMBL/GenBank/DDBJ whole genome shotgun (WGS) entry which is preliminary data.</text>
</comment>
<proteinExistence type="predicted"/>
<keyword evidence="2" id="KW-0808">Transferase</keyword>
<organism evidence="2 3">
    <name type="scientific">Solirubrobacter pauli</name>
    <dbReference type="NCBI Taxonomy" id="166793"/>
    <lineage>
        <taxon>Bacteria</taxon>
        <taxon>Bacillati</taxon>
        <taxon>Actinomycetota</taxon>
        <taxon>Thermoleophilia</taxon>
        <taxon>Solirubrobacterales</taxon>
        <taxon>Solirubrobacteraceae</taxon>
        <taxon>Solirubrobacter</taxon>
    </lineage>
</organism>
<dbReference type="PROSITE" id="PS51186">
    <property type="entry name" value="GNAT"/>
    <property type="match status" value="1"/>
</dbReference>
<dbReference type="PANTHER" id="PTHR43441">
    <property type="entry name" value="RIBOSOMAL-PROTEIN-SERINE ACETYLTRANSFERASE"/>
    <property type="match status" value="1"/>
</dbReference>
<dbReference type="GO" id="GO:1990189">
    <property type="term" value="F:protein N-terminal-serine acetyltransferase activity"/>
    <property type="evidence" value="ECO:0007669"/>
    <property type="project" value="TreeGrafter"/>
</dbReference>
<evidence type="ECO:0000313" key="3">
    <source>
        <dbReference type="Proteomes" id="UP000278962"/>
    </source>
</evidence>
<dbReference type="Gene3D" id="3.40.630.30">
    <property type="match status" value="1"/>
</dbReference>
<feature type="domain" description="N-acetyltransferase" evidence="1">
    <location>
        <begin position="15"/>
        <end position="180"/>
    </location>
</feature>
<protein>
    <submittedName>
        <fullName evidence="2">RimJ/RimL family protein N-acetyltransferase</fullName>
    </submittedName>
</protein>
<dbReference type="SUPFAM" id="SSF55729">
    <property type="entry name" value="Acyl-CoA N-acyltransferases (Nat)"/>
    <property type="match status" value="1"/>
</dbReference>
<dbReference type="GO" id="GO:0005737">
    <property type="term" value="C:cytoplasm"/>
    <property type="evidence" value="ECO:0007669"/>
    <property type="project" value="TreeGrafter"/>
</dbReference>
<dbReference type="AlphaFoldDB" id="A0A660LEZ4"/>
<dbReference type="InterPro" id="IPR051908">
    <property type="entry name" value="Ribosomal_N-acetyltransferase"/>
</dbReference>
<dbReference type="RefSeq" id="WP_170179172.1">
    <property type="nucleotide sequence ID" value="NZ_RBIL01000001.1"/>
</dbReference>
<evidence type="ECO:0000313" key="2">
    <source>
        <dbReference type="EMBL" id="RKQ93688.1"/>
    </source>
</evidence>
<dbReference type="GO" id="GO:0008999">
    <property type="term" value="F:protein-N-terminal-alanine acetyltransferase activity"/>
    <property type="evidence" value="ECO:0007669"/>
    <property type="project" value="TreeGrafter"/>
</dbReference>
<dbReference type="PANTHER" id="PTHR43441:SF10">
    <property type="entry name" value="ACETYLTRANSFERASE"/>
    <property type="match status" value="1"/>
</dbReference>
<dbReference type="EMBL" id="RBIL01000001">
    <property type="protein sequence ID" value="RKQ93688.1"/>
    <property type="molecule type" value="Genomic_DNA"/>
</dbReference>
<evidence type="ECO:0000259" key="1">
    <source>
        <dbReference type="PROSITE" id="PS51186"/>
    </source>
</evidence>